<evidence type="ECO:0000259" key="2">
    <source>
        <dbReference type="Pfam" id="PF08241"/>
    </source>
</evidence>
<dbReference type="InterPro" id="IPR029063">
    <property type="entry name" value="SAM-dependent_MTases_sf"/>
</dbReference>
<dbReference type="Gene3D" id="3.40.50.150">
    <property type="entry name" value="Vaccinia Virus protein VP39"/>
    <property type="match status" value="1"/>
</dbReference>
<reference evidence="3" key="2">
    <citation type="submission" date="2021-04" db="EMBL/GenBank/DDBJ databases">
        <authorList>
            <person name="Gilroy R."/>
        </authorList>
    </citation>
    <scope>NUCLEOTIDE SEQUENCE</scope>
    <source>
        <strain evidence="3">CHK195-9823</strain>
    </source>
</reference>
<name>A0A9D1PB22_9FIRM</name>
<keyword evidence="1" id="KW-0808">Transferase</keyword>
<evidence type="ECO:0000256" key="1">
    <source>
        <dbReference type="ARBA" id="ARBA00022679"/>
    </source>
</evidence>
<dbReference type="EMBL" id="DXIQ01000017">
    <property type="protein sequence ID" value="HIV37972.1"/>
    <property type="molecule type" value="Genomic_DNA"/>
</dbReference>
<dbReference type="Pfam" id="PF08241">
    <property type="entry name" value="Methyltransf_11"/>
    <property type="match status" value="1"/>
</dbReference>
<evidence type="ECO:0000313" key="3">
    <source>
        <dbReference type="EMBL" id="HIV37972.1"/>
    </source>
</evidence>
<dbReference type="Proteomes" id="UP000886814">
    <property type="component" value="Unassembled WGS sequence"/>
</dbReference>
<comment type="caution">
    <text evidence="3">The sequence shown here is derived from an EMBL/GenBank/DDBJ whole genome shotgun (WGS) entry which is preliminary data.</text>
</comment>
<dbReference type="PANTHER" id="PTHR44068">
    <property type="entry name" value="ZGC:194242"/>
    <property type="match status" value="1"/>
</dbReference>
<protein>
    <submittedName>
        <fullName evidence="3">Class I SAM-dependent methyltransferase</fullName>
    </submittedName>
</protein>
<dbReference type="SUPFAM" id="SSF53335">
    <property type="entry name" value="S-adenosyl-L-methionine-dependent methyltransferases"/>
    <property type="match status" value="1"/>
</dbReference>
<dbReference type="InterPro" id="IPR050447">
    <property type="entry name" value="Erg6_SMT_methyltransf"/>
</dbReference>
<dbReference type="GO" id="GO:0003838">
    <property type="term" value="F:sterol 24-C-methyltransferase activity"/>
    <property type="evidence" value="ECO:0007669"/>
    <property type="project" value="TreeGrafter"/>
</dbReference>
<dbReference type="CDD" id="cd02440">
    <property type="entry name" value="AdoMet_MTases"/>
    <property type="match status" value="1"/>
</dbReference>
<sequence>MTERRENPARPEGEIGEKMLKRMNKSHGPLRDFGLSQISWRPHMRILDVGCGGGATIREMLELSKDSVIDGVDYSEVSVAQSRELNRDYLENRCHICQGDAAELPFMENTYDLVTAVETIYFWPDPEKALSEILRVLKPSGIFAVLNEGSDPDQCDWPAIDGFLRIYRPEELKSLMEEAGFEEIKIYHGEGQMICVTGRKKGEER</sequence>
<feature type="domain" description="Methyltransferase type 11" evidence="2">
    <location>
        <begin position="47"/>
        <end position="144"/>
    </location>
</feature>
<keyword evidence="3" id="KW-0489">Methyltransferase</keyword>
<accession>A0A9D1PB22</accession>
<dbReference type="GO" id="GO:0016126">
    <property type="term" value="P:sterol biosynthetic process"/>
    <property type="evidence" value="ECO:0007669"/>
    <property type="project" value="TreeGrafter"/>
</dbReference>
<dbReference type="AlphaFoldDB" id="A0A9D1PB22"/>
<reference evidence="3" key="1">
    <citation type="journal article" date="2021" name="PeerJ">
        <title>Extensive microbial diversity within the chicken gut microbiome revealed by metagenomics and culture.</title>
        <authorList>
            <person name="Gilroy R."/>
            <person name="Ravi A."/>
            <person name="Getino M."/>
            <person name="Pursley I."/>
            <person name="Horton D.L."/>
            <person name="Alikhan N.F."/>
            <person name="Baker D."/>
            <person name="Gharbi K."/>
            <person name="Hall N."/>
            <person name="Watson M."/>
            <person name="Adriaenssens E.M."/>
            <person name="Foster-Nyarko E."/>
            <person name="Jarju S."/>
            <person name="Secka A."/>
            <person name="Antonio M."/>
            <person name="Oren A."/>
            <person name="Chaudhuri R.R."/>
            <person name="La Ragione R."/>
            <person name="Hildebrand F."/>
            <person name="Pallen M.J."/>
        </authorList>
    </citation>
    <scope>NUCLEOTIDE SEQUENCE</scope>
    <source>
        <strain evidence="3">CHK195-9823</strain>
    </source>
</reference>
<organism evidence="3 4">
    <name type="scientific">Candidatus Blautia stercorigallinarum</name>
    <dbReference type="NCBI Taxonomy" id="2838501"/>
    <lineage>
        <taxon>Bacteria</taxon>
        <taxon>Bacillati</taxon>
        <taxon>Bacillota</taxon>
        <taxon>Clostridia</taxon>
        <taxon>Lachnospirales</taxon>
        <taxon>Lachnospiraceae</taxon>
        <taxon>Blautia</taxon>
    </lineage>
</organism>
<dbReference type="GO" id="GO:0032259">
    <property type="term" value="P:methylation"/>
    <property type="evidence" value="ECO:0007669"/>
    <property type="project" value="UniProtKB-KW"/>
</dbReference>
<evidence type="ECO:0000313" key="4">
    <source>
        <dbReference type="Proteomes" id="UP000886814"/>
    </source>
</evidence>
<proteinExistence type="predicted"/>
<gene>
    <name evidence="3" type="ORF">H9747_03075</name>
</gene>
<dbReference type="InterPro" id="IPR013216">
    <property type="entry name" value="Methyltransf_11"/>
</dbReference>
<dbReference type="PANTHER" id="PTHR44068:SF1">
    <property type="entry name" value="HYPOTHETICAL LOC100005854"/>
    <property type="match status" value="1"/>
</dbReference>